<dbReference type="InterPro" id="IPR035994">
    <property type="entry name" value="Nucleoside_phosphorylase_sf"/>
</dbReference>
<dbReference type="GO" id="GO:0009116">
    <property type="term" value="P:nucleoside metabolic process"/>
    <property type="evidence" value="ECO:0007669"/>
    <property type="project" value="InterPro"/>
</dbReference>
<dbReference type="SUPFAM" id="SSF53167">
    <property type="entry name" value="Purine and uridine phosphorylases"/>
    <property type="match status" value="1"/>
</dbReference>
<dbReference type="GO" id="GO:0003824">
    <property type="term" value="F:catalytic activity"/>
    <property type="evidence" value="ECO:0007669"/>
    <property type="project" value="InterPro"/>
</dbReference>
<evidence type="ECO:0000313" key="2">
    <source>
        <dbReference type="EMBL" id="OOG00651.1"/>
    </source>
</evidence>
<dbReference type="InterPro" id="IPR053137">
    <property type="entry name" value="NLR-like"/>
</dbReference>
<reference evidence="3" key="1">
    <citation type="journal article" date="2017" name="Genome Biol.">
        <title>Comparative genomics reveals high biological diversity and specific adaptations in the industrially and medically important fungal genus Aspergillus.</title>
        <authorList>
            <person name="de Vries R.P."/>
            <person name="Riley R."/>
            <person name="Wiebenga A."/>
            <person name="Aguilar-Osorio G."/>
            <person name="Amillis S."/>
            <person name="Uchima C.A."/>
            <person name="Anderluh G."/>
            <person name="Asadollahi M."/>
            <person name="Askin M."/>
            <person name="Barry K."/>
            <person name="Battaglia E."/>
            <person name="Bayram O."/>
            <person name="Benocci T."/>
            <person name="Braus-Stromeyer S.A."/>
            <person name="Caldana C."/>
            <person name="Canovas D."/>
            <person name="Cerqueira G.C."/>
            <person name="Chen F."/>
            <person name="Chen W."/>
            <person name="Choi C."/>
            <person name="Clum A."/>
            <person name="Dos Santos R.A."/>
            <person name="Damasio A.R."/>
            <person name="Diallinas G."/>
            <person name="Emri T."/>
            <person name="Fekete E."/>
            <person name="Flipphi M."/>
            <person name="Freyberg S."/>
            <person name="Gallo A."/>
            <person name="Gournas C."/>
            <person name="Habgood R."/>
            <person name="Hainaut M."/>
            <person name="Harispe M.L."/>
            <person name="Henrissat B."/>
            <person name="Hilden K.S."/>
            <person name="Hope R."/>
            <person name="Hossain A."/>
            <person name="Karabika E."/>
            <person name="Karaffa L."/>
            <person name="Karanyi Z."/>
            <person name="Krasevec N."/>
            <person name="Kuo A."/>
            <person name="Kusch H."/>
            <person name="LaButti K."/>
            <person name="Lagendijk E.L."/>
            <person name="Lapidus A."/>
            <person name="Levasseur A."/>
            <person name="Lindquist E."/>
            <person name="Lipzen A."/>
            <person name="Logrieco A.F."/>
            <person name="MacCabe A."/>
            <person name="Maekelae M.R."/>
            <person name="Malavazi I."/>
            <person name="Melin P."/>
            <person name="Meyer V."/>
            <person name="Mielnichuk N."/>
            <person name="Miskei M."/>
            <person name="Molnar A.P."/>
            <person name="Mule G."/>
            <person name="Ngan C.Y."/>
            <person name="Orejas M."/>
            <person name="Orosz E."/>
            <person name="Ouedraogo J.P."/>
            <person name="Overkamp K.M."/>
            <person name="Park H.-S."/>
            <person name="Perrone G."/>
            <person name="Piumi F."/>
            <person name="Punt P.J."/>
            <person name="Ram A.F."/>
            <person name="Ramon A."/>
            <person name="Rauscher S."/>
            <person name="Record E."/>
            <person name="Riano-Pachon D.M."/>
            <person name="Robert V."/>
            <person name="Roehrig J."/>
            <person name="Ruller R."/>
            <person name="Salamov A."/>
            <person name="Salih N.S."/>
            <person name="Samson R.A."/>
            <person name="Sandor E."/>
            <person name="Sanguinetti M."/>
            <person name="Schuetze T."/>
            <person name="Sepcic K."/>
            <person name="Shelest E."/>
            <person name="Sherlock G."/>
            <person name="Sophianopoulou V."/>
            <person name="Squina F.M."/>
            <person name="Sun H."/>
            <person name="Susca A."/>
            <person name="Todd R.B."/>
            <person name="Tsang A."/>
            <person name="Unkles S.E."/>
            <person name="van de Wiele N."/>
            <person name="van Rossen-Uffink D."/>
            <person name="Oliveira J.V."/>
            <person name="Vesth T.C."/>
            <person name="Visser J."/>
            <person name="Yu J.-H."/>
            <person name="Zhou M."/>
            <person name="Andersen M.R."/>
            <person name="Archer D.B."/>
            <person name="Baker S.E."/>
            <person name="Benoit I."/>
            <person name="Brakhage A.A."/>
            <person name="Braus G.H."/>
            <person name="Fischer R."/>
            <person name="Frisvad J.C."/>
            <person name="Goldman G.H."/>
            <person name="Houbraken J."/>
            <person name="Oakley B."/>
            <person name="Pocsi I."/>
            <person name="Scazzocchio C."/>
            <person name="Seiboth B."/>
            <person name="vanKuyk P.A."/>
            <person name="Wortman J."/>
            <person name="Dyer P.S."/>
            <person name="Grigoriev I.V."/>
        </authorList>
    </citation>
    <scope>NUCLEOTIDE SEQUENCE [LARGE SCALE GENOMIC DNA]</scope>
    <source>
        <strain evidence="3">ITEM 5010</strain>
    </source>
</reference>
<organism evidence="2 3">
    <name type="scientific">Aspergillus carbonarius (strain ITEM 5010)</name>
    <dbReference type="NCBI Taxonomy" id="602072"/>
    <lineage>
        <taxon>Eukaryota</taxon>
        <taxon>Fungi</taxon>
        <taxon>Dikarya</taxon>
        <taxon>Ascomycota</taxon>
        <taxon>Pezizomycotina</taxon>
        <taxon>Eurotiomycetes</taxon>
        <taxon>Eurotiomycetidae</taxon>
        <taxon>Eurotiales</taxon>
        <taxon>Aspergillaceae</taxon>
        <taxon>Aspergillus</taxon>
        <taxon>Aspergillus subgen. Circumdati</taxon>
    </lineage>
</organism>
<dbReference type="PANTHER" id="PTHR46082:SF11">
    <property type="entry name" value="AAA+ ATPASE DOMAIN-CONTAINING PROTEIN-RELATED"/>
    <property type="match status" value="1"/>
</dbReference>
<keyword evidence="1" id="KW-0732">Signal</keyword>
<dbReference type="EMBL" id="KV907493">
    <property type="protein sequence ID" value="OOG00651.1"/>
    <property type="molecule type" value="Genomic_DNA"/>
</dbReference>
<evidence type="ECO:0000313" key="3">
    <source>
        <dbReference type="Proteomes" id="UP000188318"/>
    </source>
</evidence>
<proteinExistence type="predicted"/>
<sequence>MWARRLAHNSYTVGWVCILACEFDAARALLDDEDELLEPLIGDDNVYALGRMGALNVVIASPSAHGTTSTSQAVTHLIRTFHNIRFGLLVGVGGGVPDLAHINPNNDIRLGDVVVSQPTGNRGGVINYNAAVWHDENAPEIESLLCDPPNALLSGVERLQCHHRFSKGKEKMLSNVDVAWKKLTEVPHYPIHYSFPGHDPDQLFRADYDHVGGTTDCSACDASQALNRAPRNNTDPQIHHGLIASADREVRSSKLRDLLRRSWNVSCLETEAAGSLNQFPCLFIRGICDYCDSHKSDEWQPYAAATAAAYAKDLLRMLGPEQVGGIRLAQGP</sequence>
<accession>A0A1R3S1S5</accession>
<dbReference type="OMA" id="RDTWGVS"/>
<gene>
    <name evidence="2" type="ORF">ASPCADRAFT_401</name>
</gene>
<dbReference type="Proteomes" id="UP000188318">
    <property type="component" value="Unassembled WGS sequence"/>
</dbReference>
<feature type="signal peptide" evidence="1">
    <location>
        <begin position="1"/>
        <end position="28"/>
    </location>
</feature>
<dbReference type="STRING" id="602072.A0A1R3S1S5"/>
<dbReference type="PANTHER" id="PTHR46082">
    <property type="entry name" value="ATP/GTP-BINDING PROTEIN-RELATED"/>
    <property type="match status" value="1"/>
</dbReference>
<dbReference type="AlphaFoldDB" id="A0A1R3S1S5"/>
<name>A0A1R3S1S5_ASPC5</name>
<protein>
    <submittedName>
        <fullName evidence="2">Uncharacterized protein</fullName>
    </submittedName>
</protein>
<feature type="chain" id="PRO_5012503682" evidence="1">
    <location>
        <begin position="29"/>
        <end position="332"/>
    </location>
</feature>
<dbReference type="Gene3D" id="3.40.50.1580">
    <property type="entry name" value="Nucleoside phosphorylase domain"/>
    <property type="match status" value="1"/>
</dbReference>
<dbReference type="OrthoDB" id="1577640at2759"/>
<dbReference type="VEuPathDB" id="FungiDB:ASPCADRAFT_401"/>
<evidence type="ECO:0000256" key="1">
    <source>
        <dbReference type="SAM" id="SignalP"/>
    </source>
</evidence>
<keyword evidence="3" id="KW-1185">Reference proteome</keyword>